<dbReference type="InterPro" id="IPR016161">
    <property type="entry name" value="Ald_DH/histidinol_DH"/>
</dbReference>
<keyword evidence="3" id="KW-0520">NAD</keyword>
<evidence type="ECO:0000313" key="9">
    <source>
        <dbReference type="Proteomes" id="UP001250214"/>
    </source>
</evidence>
<gene>
    <name evidence="8" type="ORF">RIF23_07150</name>
</gene>
<evidence type="ECO:0000256" key="4">
    <source>
        <dbReference type="ARBA" id="ARBA00037921"/>
    </source>
</evidence>
<name>A0ABU2H431_9ACTN</name>
<sequence length="512" mass="54880">MNVTQNPNPHIQSATYVSEPGARSATSHFIDGEWRASIAGGVRDILNPYDASVLAVASEGGAVDAEAAVAAARRAFDNGDWRTRSAAERGEILRRIAAGLRRDREEIALQESLDTGKTVEEGRIDVDDVTGVFDYYADLATSDPGRLVNGPEEVLSRVVYEPVGVCAMITPWNYPLLQLSWKMAPAIAAGCTMVIKPSELTPVTTGKLVELAVEAGTPAGVVNLVLGAGDPVGSALVDSPDVDLVSFTGGLHTGRRIMARAAETVKKVALELGGKNPNIIFPDVDLDTAVDYALIAGFFHSGQVCSAGARLIVHTDIHDAFVDELARRASDIRLGCGQHEGVECGPLISAEHREKVEHLVSRGVAEGAHVLCGGHRPQSPDLADGFFYRPTVLTNCHRGMDVVQTEVFGPVVTVEKFQTEAEAISLGNDTDYGLSGGVWTNDTGRGERVAAGLRHGTVWINDYGPYIPAAEWGGFKRSGVGRELGHAGLDEYREAKHIYRNLNPQPQRWFGE</sequence>
<dbReference type="InterPro" id="IPR016160">
    <property type="entry name" value="Ald_DH_CS_CYS"/>
</dbReference>
<accession>A0ABU2H431</accession>
<organism evidence="8 9">
    <name type="scientific">Lipingzhangella rawalii</name>
    <dbReference type="NCBI Taxonomy" id="2055835"/>
    <lineage>
        <taxon>Bacteria</taxon>
        <taxon>Bacillati</taxon>
        <taxon>Actinomycetota</taxon>
        <taxon>Actinomycetes</taxon>
        <taxon>Streptosporangiales</taxon>
        <taxon>Nocardiopsidaceae</taxon>
        <taxon>Lipingzhangella</taxon>
    </lineage>
</organism>
<reference evidence="9" key="1">
    <citation type="submission" date="2023-07" db="EMBL/GenBank/DDBJ databases">
        <title>Novel species in the genus Lipingzhangella isolated from Sambhar Salt Lake.</title>
        <authorList>
            <person name="Jiya N."/>
            <person name="Kajale S."/>
            <person name="Sharma A."/>
        </authorList>
    </citation>
    <scope>NUCLEOTIDE SEQUENCE [LARGE SCALE GENOMIC DNA]</scope>
    <source>
        <strain evidence="9">LS1_29</strain>
    </source>
</reference>
<dbReference type="InterPro" id="IPR015590">
    <property type="entry name" value="Aldehyde_DH_dom"/>
</dbReference>
<dbReference type="InterPro" id="IPR016163">
    <property type="entry name" value="Ald_DH_C"/>
</dbReference>
<dbReference type="Gene3D" id="3.40.605.10">
    <property type="entry name" value="Aldehyde Dehydrogenase, Chain A, domain 1"/>
    <property type="match status" value="1"/>
</dbReference>
<keyword evidence="9" id="KW-1185">Reference proteome</keyword>
<evidence type="ECO:0000256" key="5">
    <source>
        <dbReference type="PROSITE-ProRule" id="PRU10007"/>
    </source>
</evidence>
<dbReference type="Proteomes" id="UP001250214">
    <property type="component" value="Unassembled WGS sequence"/>
</dbReference>
<dbReference type="RefSeq" id="WP_310911610.1">
    <property type="nucleotide sequence ID" value="NZ_JAVLVT010000003.1"/>
</dbReference>
<dbReference type="Pfam" id="PF00171">
    <property type="entry name" value="Aldedh"/>
    <property type="match status" value="1"/>
</dbReference>
<keyword evidence="2 6" id="KW-0560">Oxidoreductase</keyword>
<evidence type="ECO:0000256" key="3">
    <source>
        <dbReference type="ARBA" id="ARBA00023027"/>
    </source>
</evidence>
<proteinExistence type="inferred from homology"/>
<dbReference type="PANTHER" id="PTHR43860">
    <property type="entry name" value="BETAINE ALDEHYDE DEHYDROGENASE"/>
    <property type="match status" value="1"/>
</dbReference>
<dbReference type="EMBL" id="JAVLVT010000003">
    <property type="protein sequence ID" value="MDS1270067.1"/>
    <property type="molecule type" value="Genomic_DNA"/>
</dbReference>
<evidence type="ECO:0000256" key="2">
    <source>
        <dbReference type="ARBA" id="ARBA00023002"/>
    </source>
</evidence>
<dbReference type="PANTHER" id="PTHR43860:SF2">
    <property type="entry name" value="BETAINE ALDEHYDE DEHYDROGENASE-RELATED"/>
    <property type="match status" value="1"/>
</dbReference>
<protein>
    <submittedName>
        <fullName evidence="8">Aldehyde dehydrogenase family protein</fullName>
    </submittedName>
</protein>
<feature type="active site" evidence="5">
    <location>
        <position position="271"/>
    </location>
</feature>
<dbReference type="PROSITE" id="PS00070">
    <property type="entry name" value="ALDEHYDE_DEHYDR_CYS"/>
    <property type="match status" value="1"/>
</dbReference>
<evidence type="ECO:0000256" key="6">
    <source>
        <dbReference type="RuleBase" id="RU003345"/>
    </source>
</evidence>
<dbReference type="PROSITE" id="PS00687">
    <property type="entry name" value="ALDEHYDE_DEHYDR_GLU"/>
    <property type="match status" value="1"/>
</dbReference>
<dbReference type="Gene3D" id="3.40.309.10">
    <property type="entry name" value="Aldehyde Dehydrogenase, Chain A, domain 2"/>
    <property type="match status" value="1"/>
</dbReference>
<evidence type="ECO:0000259" key="7">
    <source>
        <dbReference type="Pfam" id="PF00171"/>
    </source>
</evidence>
<dbReference type="InterPro" id="IPR029510">
    <property type="entry name" value="Ald_DH_CS_GLU"/>
</dbReference>
<comment type="caution">
    <text evidence="8">The sequence shown here is derived from an EMBL/GenBank/DDBJ whole genome shotgun (WGS) entry which is preliminary data.</text>
</comment>
<evidence type="ECO:0000313" key="8">
    <source>
        <dbReference type="EMBL" id="MDS1270067.1"/>
    </source>
</evidence>
<evidence type="ECO:0000256" key="1">
    <source>
        <dbReference type="ARBA" id="ARBA00009986"/>
    </source>
</evidence>
<feature type="domain" description="Aldehyde dehydrogenase" evidence="7">
    <location>
        <begin position="43"/>
        <end position="498"/>
    </location>
</feature>
<dbReference type="SUPFAM" id="SSF53720">
    <property type="entry name" value="ALDH-like"/>
    <property type="match status" value="1"/>
</dbReference>
<dbReference type="InterPro" id="IPR016162">
    <property type="entry name" value="Ald_DH_N"/>
</dbReference>
<comment type="pathway">
    <text evidence="4">Amine and polyamine biosynthesis; betaine biosynthesis via choline pathway; betaine from betaine aldehyde: step 1/1.</text>
</comment>
<comment type="similarity">
    <text evidence="1 6">Belongs to the aldehyde dehydrogenase family.</text>
</comment>